<dbReference type="RefSeq" id="WP_015326940.1">
    <property type="nucleotide sequence ID" value="NC_019978.1"/>
</dbReference>
<keyword evidence="3" id="KW-1185">Reference proteome</keyword>
<dbReference type="EMBL" id="CP003359">
    <property type="protein sequence ID" value="AGB41218.1"/>
    <property type="molecule type" value="Genomic_DNA"/>
</dbReference>
<sequence length="182" mass="20883">MNNNLSSEEITYFLHRLNKLKANNSMSQIEEGLVDFLVEQLKRQQQDSKAKEETKLESKGETTLQKTVSKQAQSNMKSLLQNKLGEFIVLKLMSDGESSSVSGVLCKMGKDFITVVDQTELVKIKLEAIVTVIESPKQTDNYCQNNNLSSQYKDQYYLEQAKKIEEELDEKLKINKQEKDYS</sequence>
<dbReference type="Proteomes" id="UP000010880">
    <property type="component" value="Chromosome"/>
</dbReference>
<feature type="region of interest" description="Disordered" evidence="1">
    <location>
        <begin position="47"/>
        <end position="68"/>
    </location>
</feature>
<organism evidence="2 3">
    <name type="scientific">Halobacteroides halobius (strain ATCC 35273 / DSM 5150 / MD-1)</name>
    <dbReference type="NCBI Taxonomy" id="748449"/>
    <lineage>
        <taxon>Bacteria</taxon>
        <taxon>Bacillati</taxon>
        <taxon>Bacillota</taxon>
        <taxon>Clostridia</taxon>
        <taxon>Halanaerobiales</taxon>
        <taxon>Halobacteroidaceae</taxon>
        <taxon>Halobacteroides</taxon>
    </lineage>
</organism>
<dbReference type="HOGENOM" id="CLU_1480081_0_0_9"/>
<evidence type="ECO:0000256" key="1">
    <source>
        <dbReference type="SAM" id="MobiDB-lite"/>
    </source>
</evidence>
<protein>
    <submittedName>
        <fullName evidence="2">Uncharacterized protein</fullName>
    </submittedName>
</protein>
<reference evidence="3" key="1">
    <citation type="submission" date="2012-02" db="EMBL/GenBank/DDBJ databases">
        <title>The complete genome of Halobacteroides halobius DSM 5150.</title>
        <authorList>
            <person name="Lucas S."/>
            <person name="Copeland A."/>
            <person name="Lapidus A."/>
            <person name="Glavina del Rio T."/>
            <person name="Dalin E."/>
            <person name="Tice H."/>
            <person name="Bruce D."/>
            <person name="Goodwin L."/>
            <person name="Pitluck S."/>
            <person name="Peters L."/>
            <person name="Mikhailova N."/>
            <person name="Gu W."/>
            <person name="Kyrpides N."/>
            <person name="Mavromatis K."/>
            <person name="Ivanova N."/>
            <person name="Brettin T."/>
            <person name="Detter J.C."/>
            <person name="Han C."/>
            <person name="Larimer F."/>
            <person name="Land M."/>
            <person name="Hauser L."/>
            <person name="Markowitz V."/>
            <person name="Cheng J.-F."/>
            <person name="Hugenholtz P."/>
            <person name="Woyke T."/>
            <person name="Wu D."/>
            <person name="Tindall B."/>
            <person name="Pomrenke H."/>
            <person name="Brambilla E."/>
            <person name="Klenk H.-P."/>
            <person name="Eisen J.A."/>
        </authorList>
    </citation>
    <scope>NUCLEOTIDE SEQUENCE [LARGE SCALE GENOMIC DNA]</scope>
    <source>
        <strain evidence="3">ATCC 35273 / DSM 5150 / MD-1</strain>
    </source>
</reference>
<evidence type="ECO:0000313" key="2">
    <source>
        <dbReference type="EMBL" id="AGB41218.1"/>
    </source>
</evidence>
<accession>L0KAV1</accession>
<feature type="compositionally biased region" description="Basic and acidic residues" evidence="1">
    <location>
        <begin position="47"/>
        <end position="60"/>
    </location>
</feature>
<evidence type="ECO:0000313" key="3">
    <source>
        <dbReference type="Proteomes" id="UP000010880"/>
    </source>
</evidence>
<dbReference type="AlphaFoldDB" id="L0KAV1"/>
<dbReference type="KEGG" id="hhl:Halha_1272"/>
<gene>
    <name evidence="2" type="ordered locus">Halha_1272</name>
</gene>
<name>L0KAV1_HALHC</name>
<proteinExistence type="predicted"/>